<evidence type="ECO:0000313" key="2">
    <source>
        <dbReference type="Proteomes" id="UP000251617"/>
    </source>
</evidence>
<name>A0AAD0L9R3_PSEPU</name>
<protein>
    <submittedName>
        <fullName evidence="1">Uncharacterized protein</fullName>
    </submittedName>
</protein>
<evidence type="ECO:0000313" key="1">
    <source>
        <dbReference type="EMBL" id="AXA24699.1"/>
    </source>
</evidence>
<sequence>MPMTRACQQLALEQNRRLFASAYELDRAAFALLEGVGLDAFDFDHYQGLRRKAAERYQEAIEHLALLEGSRSSPK</sequence>
<gene>
    <name evidence="1" type="ORF">C1S65_11470</name>
</gene>
<dbReference type="RefSeq" id="WP_063544626.1">
    <property type="nucleotide sequence ID" value="NZ_CP011789.1"/>
</dbReference>
<dbReference type="EMBL" id="CP030750">
    <property type="protein sequence ID" value="AXA24699.1"/>
    <property type="molecule type" value="Genomic_DNA"/>
</dbReference>
<reference evidence="1 2" key="1">
    <citation type="submission" date="2018-06" db="EMBL/GenBank/DDBJ databases">
        <title>The genome of Pseudomonas putida NX-1, a lignin degrader.</title>
        <authorList>
            <person name="Xu Z."/>
        </authorList>
    </citation>
    <scope>NUCLEOTIDE SEQUENCE [LARGE SCALE GENOMIC DNA]</scope>
    <source>
        <strain evidence="1 2">NX-1</strain>
    </source>
</reference>
<dbReference type="Proteomes" id="UP000251617">
    <property type="component" value="Chromosome"/>
</dbReference>
<accession>A0AAD0L9R3</accession>
<dbReference type="AlphaFoldDB" id="A0AAD0L9R3"/>
<proteinExistence type="predicted"/>
<organism evidence="1 2">
    <name type="scientific">Pseudomonas putida</name>
    <name type="common">Arthrobacter siderocapsulatus</name>
    <dbReference type="NCBI Taxonomy" id="303"/>
    <lineage>
        <taxon>Bacteria</taxon>
        <taxon>Pseudomonadati</taxon>
        <taxon>Pseudomonadota</taxon>
        <taxon>Gammaproteobacteria</taxon>
        <taxon>Pseudomonadales</taxon>
        <taxon>Pseudomonadaceae</taxon>
        <taxon>Pseudomonas</taxon>
    </lineage>
</organism>